<organism evidence="1">
    <name type="scientific">marine metagenome</name>
    <dbReference type="NCBI Taxonomy" id="408172"/>
    <lineage>
        <taxon>unclassified sequences</taxon>
        <taxon>metagenomes</taxon>
        <taxon>ecological metagenomes</taxon>
    </lineage>
</organism>
<dbReference type="CDD" id="cd03143">
    <property type="entry name" value="A4_beta-galactosidase_middle_domain"/>
    <property type="match status" value="1"/>
</dbReference>
<dbReference type="EMBL" id="UINC01086603">
    <property type="protein sequence ID" value="SVC35222.1"/>
    <property type="molecule type" value="Genomic_DNA"/>
</dbReference>
<name>A0A382LJG3_9ZZZZ</name>
<protein>
    <submittedName>
        <fullName evidence="1">Uncharacterized protein</fullName>
    </submittedName>
</protein>
<reference evidence="1" key="1">
    <citation type="submission" date="2018-05" db="EMBL/GenBank/DDBJ databases">
        <authorList>
            <person name="Lanie J.A."/>
            <person name="Ng W.-L."/>
            <person name="Kazmierczak K.M."/>
            <person name="Andrzejewski T.M."/>
            <person name="Davidsen T.M."/>
            <person name="Wayne K.J."/>
            <person name="Tettelin H."/>
            <person name="Glass J.I."/>
            <person name="Rusch D."/>
            <person name="Podicherti R."/>
            <person name="Tsui H.-C.T."/>
            <person name="Winkler M.E."/>
        </authorList>
    </citation>
    <scope>NUCLEOTIDE SEQUENCE</scope>
</reference>
<proteinExistence type="predicted"/>
<feature type="non-terminal residue" evidence="1">
    <location>
        <position position="1"/>
    </location>
</feature>
<dbReference type="InterPro" id="IPR029062">
    <property type="entry name" value="Class_I_gatase-like"/>
</dbReference>
<gene>
    <name evidence="1" type="ORF">METZ01_LOCUS288076</name>
</gene>
<evidence type="ECO:0000313" key="1">
    <source>
        <dbReference type="EMBL" id="SVC35222.1"/>
    </source>
</evidence>
<accession>A0A382LJG3</accession>
<feature type="non-terminal residue" evidence="1">
    <location>
        <position position="402"/>
    </location>
</feature>
<dbReference type="SUPFAM" id="SSF52317">
    <property type="entry name" value="Class I glutamine amidotransferase-like"/>
    <property type="match status" value="1"/>
</dbReference>
<dbReference type="AlphaFoldDB" id="A0A382LJG3"/>
<dbReference type="Gene3D" id="3.40.50.880">
    <property type="match status" value="1"/>
</dbReference>
<sequence>KSQGIHYGAYYGLGGSETSAATDPAILDVARAVNLDGTLESNFSFTRQGQLDYLLASGKLAIDLGTSYVFMDGGSPNLSNPSFDSETLSNFNTYLGDTYTSAELSTLGISEVTSFNYGQHLRDAGYTDSDSIYNSPPSDDLYKAWLKHMRKVERTFFTQWTSQLREYGSENYDRTIYLGANRSTGARQWANIDLFDYGIAETFLDALGWPYRNLVPVYKTIDNFDKRFWSWNFPSNTNFESGDANTLGFGMPLAADEAEKLFFAETFSAGALVQNGINWVDFHRNDKRIDSIRSFLQFPARNSSLFNLNAYGQFAILLSEIGEVEDVGATNPSFNGASYLLSDLQWTYDVLFAAHPDRREGSDLLTLAKLQKYDAVVLPNSRYLSDSQIEMLTAYANAGGTL</sequence>